<accession>A0A064CE68</accession>
<gene>
    <name evidence="1" type="ORF">Y900_027525</name>
</gene>
<protein>
    <submittedName>
        <fullName evidence="1">Uncharacterized protein</fullName>
    </submittedName>
</protein>
<dbReference type="OrthoDB" id="8403338at2"/>
<evidence type="ECO:0000313" key="1">
    <source>
        <dbReference type="EMBL" id="KDE97047.1"/>
    </source>
</evidence>
<evidence type="ECO:0000313" key="2">
    <source>
        <dbReference type="Proteomes" id="UP000022835"/>
    </source>
</evidence>
<dbReference type="AlphaFoldDB" id="A0A064CE68"/>
<keyword evidence="2" id="KW-1185">Reference proteome</keyword>
<name>A0A064CE68_9MYCO</name>
<dbReference type="RefSeq" id="WP_036348249.1">
    <property type="nucleotide sequence ID" value="NZ_JALN02000002.1"/>
</dbReference>
<proteinExistence type="predicted"/>
<dbReference type="Proteomes" id="UP000022835">
    <property type="component" value="Unassembled WGS sequence"/>
</dbReference>
<organism evidence="1 2">
    <name type="scientific">Mycolicibacterium aromaticivorans JS19b1 = JCM 16368</name>
    <dbReference type="NCBI Taxonomy" id="1440774"/>
    <lineage>
        <taxon>Bacteria</taxon>
        <taxon>Bacillati</taxon>
        <taxon>Actinomycetota</taxon>
        <taxon>Actinomycetes</taxon>
        <taxon>Mycobacteriales</taxon>
        <taxon>Mycobacteriaceae</taxon>
        <taxon>Mycolicibacterium</taxon>
    </lineage>
</organism>
<comment type="caution">
    <text evidence="1">The sequence shown here is derived from an EMBL/GenBank/DDBJ whole genome shotgun (WGS) entry which is preliminary data.</text>
</comment>
<dbReference type="EMBL" id="JALN02000002">
    <property type="protein sequence ID" value="KDE97047.1"/>
    <property type="molecule type" value="Genomic_DNA"/>
</dbReference>
<sequence length="92" mass="10192">MAENADAMVLRSFHLPQSKDDELRGLAFALHCSKADLLRFFIDQGMKNLAICHGSDWRSWTPEVLAVVAKEVQAGGASESVEQGLTRDYARI</sequence>
<reference evidence="1" key="1">
    <citation type="submission" date="2014-05" db="EMBL/GenBank/DDBJ databases">
        <title>Genome sequence of Mycobacterium aromaticivorans strain JS19b1T (= DSM 45407T).</title>
        <authorList>
            <person name="Kwak Y."/>
            <person name="Park G.-S."/>
            <person name="Li Q.X."/>
            <person name="Lee S.-E."/>
            <person name="Shin J.-H."/>
        </authorList>
    </citation>
    <scope>NUCLEOTIDE SEQUENCE [LARGE SCALE GENOMIC DNA]</scope>
    <source>
        <strain evidence="1">JS19b1</strain>
    </source>
</reference>